<dbReference type="SUPFAM" id="SSF50729">
    <property type="entry name" value="PH domain-like"/>
    <property type="match status" value="2"/>
</dbReference>
<dbReference type="FunFam" id="2.30.29.30:FF:000099">
    <property type="entry name" value="Arf-GAP with dual PH domain-containing protein 1"/>
    <property type="match status" value="1"/>
</dbReference>
<organism evidence="8 9">
    <name type="scientific">Papilio machaon</name>
    <name type="common">Old World swallowtail butterfly</name>
    <dbReference type="NCBI Taxonomy" id="76193"/>
    <lineage>
        <taxon>Eukaryota</taxon>
        <taxon>Metazoa</taxon>
        <taxon>Ecdysozoa</taxon>
        <taxon>Arthropoda</taxon>
        <taxon>Hexapoda</taxon>
        <taxon>Insecta</taxon>
        <taxon>Pterygota</taxon>
        <taxon>Neoptera</taxon>
        <taxon>Endopterygota</taxon>
        <taxon>Lepidoptera</taxon>
        <taxon>Glossata</taxon>
        <taxon>Ditrysia</taxon>
        <taxon>Papilionoidea</taxon>
        <taxon>Papilionidae</taxon>
        <taxon>Papilioninae</taxon>
        <taxon>Papilio</taxon>
    </lineage>
</organism>
<evidence type="ECO:0000256" key="5">
    <source>
        <dbReference type="PROSITE-ProRule" id="PRU00288"/>
    </source>
</evidence>
<name>A0A194R471_PAPMA</name>
<dbReference type="STRING" id="76193.A0A194R471"/>
<dbReference type="InterPro" id="IPR038508">
    <property type="entry name" value="ArfGAP_dom_sf"/>
</dbReference>
<dbReference type="SMART" id="SM00233">
    <property type="entry name" value="PH"/>
    <property type="match status" value="2"/>
</dbReference>
<sequence length="487" mass="56729">MVGARRVVGSLYRECFGRQVEVEVSLAPSPVRSRDRSSRSKRAFDFRAATYASSVKTSADRELGPFESLIHNNNHPPRQSSGSINMTFNVWKHLTTAIKNPDWASYNLGIFICMRCASIHRSMGAHISKVKHLELDRWEDSQVQRMKEVGNTAAKNKYEERVPPCYRRPTKNDPQVLIEQWIRAKYEREEFCHPERQNYLSGYMEGFLMKRGKEDSRYQRRKFVLNENEDTLKYHHPCEDCGRATSCIGRFFDRLHLKNFARWRYHVKENKEPKGVLRLSELNVAFAPAKIGHMNSMQLTFMKDGSTRHIYVYHEDPEVINYWYMAIRCAKLHLLQVAFPSTPQSDLVLRLPKDFAREGWLWKTGPRSSDVHRRRWFTLDNRKLMYHDEPLDAYPKGEIFIGHESNGYCIKVSNTGNGCKEARFPFHVVTPERTYSLAATTHEDRACWLAVIQQTIKRPLTPQDSTIEATLVRKRTSSNSISIFSGR</sequence>
<dbReference type="Pfam" id="PF00169">
    <property type="entry name" value="PH"/>
    <property type="match status" value="1"/>
</dbReference>
<evidence type="ECO:0000256" key="4">
    <source>
        <dbReference type="ARBA" id="ARBA00022833"/>
    </source>
</evidence>
<keyword evidence="1" id="KW-0343">GTPase activation</keyword>
<feature type="domain" description="PH" evidence="6">
    <location>
        <begin position="354"/>
        <end position="457"/>
    </location>
</feature>
<evidence type="ECO:0000259" key="6">
    <source>
        <dbReference type="PROSITE" id="PS50003"/>
    </source>
</evidence>
<keyword evidence="4" id="KW-0862">Zinc</keyword>
<dbReference type="GO" id="GO:0005886">
    <property type="term" value="C:plasma membrane"/>
    <property type="evidence" value="ECO:0007669"/>
    <property type="project" value="TreeGrafter"/>
</dbReference>
<dbReference type="PANTHER" id="PTHR46021">
    <property type="entry name" value="ARF-GAP WITH DUAL PH DOMAIN-CONTAINING PROTEIN 1-LIKE PROTEIN"/>
    <property type="match status" value="1"/>
</dbReference>
<dbReference type="AlphaFoldDB" id="A0A194R471"/>
<dbReference type="CDD" id="cd01251">
    <property type="entry name" value="PH2_ADAP"/>
    <property type="match status" value="1"/>
</dbReference>
<dbReference type="InterPro" id="IPR011993">
    <property type="entry name" value="PH-like_dom_sf"/>
</dbReference>
<evidence type="ECO:0000256" key="1">
    <source>
        <dbReference type="ARBA" id="ARBA00022468"/>
    </source>
</evidence>
<dbReference type="InterPro" id="IPR037278">
    <property type="entry name" value="ARFGAP/RecO"/>
</dbReference>
<evidence type="ECO:0000259" key="7">
    <source>
        <dbReference type="PROSITE" id="PS50115"/>
    </source>
</evidence>
<evidence type="ECO:0000256" key="2">
    <source>
        <dbReference type="ARBA" id="ARBA00022723"/>
    </source>
</evidence>
<dbReference type="Gene3D" id="2.30.29.30">
    <property type="entry name" value="Pleckstrin-homology domain (PH domain)/Phosphotyrosine-binding domain (PTB)"/>
    <property type="match status" value="2"/>
</dbReference>
<reference evidence="8 9" key="1">
    <citation type="journal article" date="2015" name="Nat. Commun.">
        <title>Outbred genome sequencing and CRISPR/Cas9 gene editing in butterflies.</title>
        <authorList>
            <person name="Li X."/>
            <person name="Fan D."/>
            <person name="Zhang W."/>
            <person name="Liu G."/>
            <person name="Zhang L."/>
            <person name="Zhao L."/>
            <person name="Fang X."/>
            <person name="Chen L."/>
            <person name="Dong Y."/>
            <person name="Chen Y."/>
            <person name="Ding Y."/>
            <person name="Zhao R."/>
            <person name="Feng M."/>
            <person name="Zhu Y."/>
            <person name="Feng Y."/>
            <person name="Jiang X."/>
            <person name="Zhu D."/>
            <person name="Xiang H."/>
            <person name="Feng X."/>
            <person name="Li S."/>
            <person name="Wang J."/>
            <person name="Zhang G."/>
            <person name="Kronforst M.R."/>
            <person name="Wang W."/>
        </authorList>
    </citation>
    <scope>NUCLEOTIDE SEQUENCE [LARGE SCALE GENOMIC DNA]</scope>
    <source>
        <strain evidence="8">Ya'a_city_454_Pm</strain>
        <tissue evidence="8">Whole body</tissue>
    </source>
</reference>
<dbReference type="PROSITE" id="PS50115">
    <property type="entry name" value="ARFGAP"/>
    <property type="match status" value="1"/>
</dbReference>
<dbReference type="InterPro" id="IPR037851">
    <property type="entry name" value="PH2_ADAP"/>
</dbReference>
<feature type="domain" description="PH" evidence="6">
    <location>
        <begin position="201"/>
        <end position="332"/>
    </location>
</feature>
<keyword evidence="2" id="KW-0479">Metal-binding</keyword>
<dbReference type="InParanoid" id="A0A194R471"/>
<feature type="domain" description="Arf-GAP" evidence="7">
    <location>
        <begin position="97"/>
        <end position="199"/>
    </location>
</feature>
<dbReference type="InterPro" id="IPR037849">
    <property type="entry name" value="PH1_ADAP"/>
</dbReference>
<evidence type="ECO:0000256" key="3">
    <source>
        <dbReference type="ARBA" id="ARBA00022771"/>
    </source>
</evidence>
<dbReference type="PANTHER" id="PTHR46021:SF2">
    <property type="entry name" value="ARF-GAP WITH DUAL PH DOMAIN-CONTAINING PROTEIN 1"/>
    <property type="match status" value="1"/>
</dbReference>
<dbReference type="FunFam" id="1.10.220.150:FF:000009">
    <property type="entry name" value="stromal membrane-associated protein 1 isoform X1"/>
    <property type="match status" value="1"/>
</dbReference>
<dbReference type="CDD" id="cd13252">
    <property type="entry name" value="PH1_ADAP"/>
    <property type="match status" value="1"/>
</dbReference>
<dbReference type="SMART" id="SM00105">
    <property type="entry name" value="ArfGap"/>
    <property type="match status" value="1"/>
</dbReference>
<dbReference type="SUPFAM" id="SSF57863">
    <property type="entry name" value="ArfGap/RecO-like zinc finger"/>
    <property type="match status" value="1"/>
</dbReference>
<dbReference type="PRINTS" id="PR00405">
    <property type="entry name" value="REVINTRACTNG"/>
</dbReference>
<dbReference type="GO" id="GO:0005737">
    <property type="term" value="C:cytoplasm"/>
    <property type="evidence" value="ECO:0007669"/>
    <property type="project" value="TreeGrafter"/>
</dbReference>
<dbReference type="GO" id="GO:0008270">
    <property type="term" value="F:zinc ion binding"/>
    <property type="evidence" value="ECO:0007669"/>
    <property type="project" value="UniProtKB-KW"/>
</dbReference>
<dbReference type="GO" id="GO:1902936">
    <property type="term" value="F:phosphatidylinositol bisphosphate binding"/>
    <property type="evidence" value="ECO:0007669"/>
    <property type="project" value="InterPro"/>
</dbReference>
<keyword evidence="3 5" id="KW-0863">Zinc-finger</keyword>
<dbReference type="PROSITE" id="PS50003">
    <property type="entry name" value="PH_DOMAIN"/>
    <property type="match status" value="2"/>
</dbReference>
<dbReference type="InterPro" id="IPR052589">
    <property type="entry name" value="Arf-GAP_dual-PH_domain"/>
</dbReference>
<accession>A0A194R471</accession>
<dbReference type="GO" id="GO:0005096">
    <property type="term" value="F:GTPase activator activity"/>
    <property type="evidence" value="ECO:0007669"/>
    <property type="project" value="UniProtKB-KW"/>
</dbReference>
<dbReference type="Pfam" id="PF01412">
    <property type="entry name" value="ArfGap"/>
    <property type="match status" value="1"/>
</dbReference>
<evidence type="ECO:0000313" key="9">
    <source>
        <dbReference type="Proteomes" id="UP000053240"/>
    </source>
</evidence>
<dbReference type="InterPro" id="IPR001164">
    <property type="entry name" value="ArfGAP_dom"/>
</dbReference>
<gene>
    <name evidence="8" type="ORF">RR48_11575</name>
</gene>
<proteinExistence type="predicted"/>
<dbReference type="GO" id="GO:0005547">
    <property type="term" value="F:phosphatidylinositol-3,4,5-trisphosphate binding"/>
    <property type="evidence" value="ECO:0007669"/>
    <property type="project" value="TreeGrafter"/>
</dbReference>
<keyword evidence="9" id="KW-1185">Reference proteome</keyword>
<evidence type="ECO:0000313" key="8">
    <source>
        <dbReference type="EMBL" id="KPJ12319.1"/>
    </source>
</evidence>
<protein>
    <submittedName>
        <fullName evidence="8">Arf-GAP with dual PH domain-containing protein 1</fullName>
    </submittedName>
</protein>
<dbReference type="InterPro" id="IPR001849">
    <property type="entry name" value="PH_domain"/>
</dbReference>
<dbReference type="Proteomes" id="UP000053240">
    <property type="component" value="Unassembled WGS sequence"/>
</dbReference>
<dbReference type="EMBL" id="KQ460779">
    <property type="protein sequence ID" value="KPJ12319.1"/>
    <property type="molecule type" value="Genomic_DNA"/>
</dbReference>
<dbReference type="Gene3D" id="1.10.220.150">
    <property type="entry name" value="Arf GTPase activating protein"/>
    <property type="match status" value="1"/>
</dbReference>